<organism evidence="1 2">
    <name type="scientific">Burkholderia phage BcepSaruman</name>
    <dbReference type="NCBI Taxonomy" id="2530032"/>
    <lineage>
        <taxon>Viruses</taxon>
        <taxon>Duplodnaviria</taxon>
        <taxon>Heunggongvirae</taxon>
        <taxon>Uroviricota</taxon>
        <taxon>Caudoviricetes</taxon>
        <taxon>Sarumanvirus</taxon>
        <taxon>Sarumanvirus bcepsaruman</taxon>
    </lineage>
</organism>
<gene>
    <name evidence="1" type="ORF">BcepSaruman_035</name>
</gene>
<sequence length="335" mass="37466">MELQNTRATLARILLSDRPHNARAINAFDSRIAQLCGTDSMRAVDYKEMRAELTTVYETMMEWAVRAPYLALAFPRPDELQDLYYDASNLPSVKRMHRAAVALAGRHAVARTAVHLFAEWIEVEAALKAAKARIAKRETRAATAQRAHVERTMSAPVLSEVVRAALDAQGPALVAQFEDYVKARHAAAVAKFGYVLRGIRHDKEWSRFYDTVLRHCTNGDGSINAEWMREHAEKYAKQVQESVEHKVMIKAGALKDPAFQSITGYEFLLTGRTPAGQRVVINQRIIINTSVRGEIFNQFPARIRIGGRAVSEAEYKRVQAAEAQALAFVANNPAH</sequence>
<evidence type="ECO:0000313" key="2">
    <source>
        <dbReference type="Proteomes" id="UP000296455"/>
    </source>
</evidence>
<proteinExistence type="predicted"/>
<name>A0A4D5ZHB9_9CAUD</name>
<dbReference type="EMBL" id="MK552140">
    <property type="protein sequence ID" value="QBX06448.1"/>
    <property type="molecule type" value="Genomic_DNA"/>
</dbReference>
<accession>A0A4D5ZHB9</accession>
<keyword evidence="2" id="KW-1185">Reference proteome</keyword>
<protein>
    <submittedName>
        <fullName evidence="1">Uncharacterized protein</fullName>
    </submittedName>
</protein>
<evidence type="ECO:0000313" key="1">
    <source>
        <dbReference type="EMBL" id="QBX06448.1"/>
    </source>
</evidence>
<dbReference type="Proteomes" id="UP000296455">
    <property type="component" value="Segment"/>
</dbReference>
<reference evidence="1 2" key="1">
    <citation type="submission" date="2019-02" db="EMBL/GenBank/DDBJ databases">
        <title>Complete genome sequence of Burkholderia cenocepacia phage BcepSaruman.</title>
        <authorList>
            <person name="Park K."/>
            <person name="Liu M."/>
            <person name="Gill J."/>
        </authorList>
    </citation>
    <scope>NUCLEOTIDE SEQUENCE [LARGE SCALE GENOMIC DNA]</scope>
</reference>